<dbReference type="Pfam" id="PF02510">
    <property type="entry name" value="SPAN"/>
    <property type="match status" value="1"/>
</dbReference>
<protein>
    <submittedName>
        <fullName evidence="3">Invasion protein</fullName>
    </submittedName>
</protein>
<dbReference type="EMBL" id="CP051487">
    <property type="protein sequence ID" value="QJC80991.1"/>
    <property type="molecule type" value="Genomic_DNA"/>
</dbReference>
<dbReference type="InterPro" id="IPR056746">
    <property type="entry name" value="SPAN_dom"/>
</dbReference>
<dbReference type="GeneID" id="72196436"/>
<sequence length="297" mass="31826">MSTVSVISPLPVQPLEPVIERPMDELHDRLVSVQEDELPQGVLALMVPLILRHRPQMDAGRASTLQAMVTLPEKLAAEVDEVRPLTPSSHPPAQPLLSKPVQPRLLSPLVDVAPVVARAVASAPINLATPIIVESGPIQPPSNIVEPLSVEVTTRPGASPIPEFEGQRPEALSSLPTVRHVHIAATPAASAPVMPPVPPVIDPIIETLSVADRGLFQVPFNKGAVSGQVTVSRVADEPARNLQLSPSNALVFEQLKVSLEQVREPTWRLTNSEDEQQRQGSRQPPDDEQAEDAGQGA</sequence>
<dbReference type="AlphaFoldDB" id="A0AAE6ZZI4"/>
<proteinExistence type="predicted"/>
<dbReference type="Proteomes" id="UP000501367">
    <property type="component" value="Chromosome"/>
</dbReference>
<accession>A0AAE6ZZI4</accession>
<evidence type="ECO:0000313" key="4">
    <source>
        <dbReference type="Proteomes" id="UP000501367"/>
    </source>
</evidence>
<feature type="domain" description="Surface presentation of antigen" evidence="2">
    <location>
        <begin position="228"/>
        <end position="289"/>
    </location>
</feature>
<feature type="region of interest" description="Disordered" evidence="1">
    <location>
        <begin position="263"/>
        <end position="297"/>
    </location>
</feature>
<evidence type="ECO:0000259" key="2">
    <source>
        <dbReference type="Pfam" id="PF02510"/>
    </source>
</evidence>
<dbReference type="RefSeq" id="WP_168758730.1">
    <property type="nucleotide sequence ID" value="NZ_CP051487.1"/>
</dbReference>
<evidence type="ECO:0000313" key="3">
    <source>
        <dbReference type="EMBL" id="QJC80991.1"/>
    </source>
</evidence>
<dbReference type="KEGG" id="pum:HGP31_22740"/>
<gene>
    <name evidence="3" type="ORF">HGP31_22740</name>
</gene>
<evidence type="ECO:0000256" key="1">
    <source>
        <dbReference type="SAM" id="MobiDB-lite"/>
    </source>
</evidence>
<organism evidence="3 4">
    <name type="scientific">Pseudomonas umsongensis</name>
    <dbReference type="NCBI Taxonomy" id="198618"/>
    <lineage>
        <taxon>Bacteria</taxon>
        <taxon>Pseudomonadati</taxon>
        <taxon>Pseudomonadota</taxon>
        <taxon>Gammaproteobacteria</taxon>
        <taxon>Pseudomonadales</taxon>
        <taxon>Pseudomonadaceae</taxon>
        <taxon>Pseudomonas</taxon>
    </lineage>
</organism>
<reference evidence="3 4" key="1">
    <citation type="submission" date="2020-04" db="EMBL/GenBank/DDBJ databases">
        <authorList>
            <person name="Yao Y."/>
            <person name="He Z."/>
        </authorList>
    </citation>
    <scope>NUCLEOTIDE SEQUENCE [LARGE SCALE GENOMIC DNA]</scope>
    <source>
        <strain evidence="3 4">CY-1</strain>
    </source>
</reference>
<name>A0AAE6ZZI4_9PSED</name>